<dbReference type="AlphaFoldDB" id="A0A7W7I3G1"/>
<evidence type="ECO:0000313" key="2">
    <source>
        <dbReference type="Proteomes" id="UP000578112"/>
    </source>
</evidence>
<reference evidence="1 2" key="1">
    <citation type="submission" date="2020-08" db="EMBL/GenBank/DDBJ databases">
        <title>Sequencing the genomes of 1000 actinobacteria strains.</title>
        <authorList>
            <person name="Klenk H.-P."/>
        </authorList>
    </citation>
    <scope>NUCLEOTIDE SEQUENCE [LARGE SCALE GENOMIC DNA]</scope>
    <source>
        <strain evidence="1 2">DSM 43149</strain>
    </source>
</reference>
<gene>
    <name evidence="1" type="ORF">BJ971_006288</name>
</gene>
<dbReference type="Proteomes" id="UP000578112">
    <property type="component" value="Unassembled WGS sequence"/>
</dbReference>
<comment type="caution">
    <text evidence="1">The sequence shown here is derived from an EMBL/GenBank/DDBJ whole genome shotgun (WGS) entry which is preliminary data.</text>
</comment>
<organism evidence="1 2">
    <name type="scientific">Actinoplanes digitatis</name>
    <dbReference type="NCBI Taxonomy" id="1868"/>
    <lineage>
        <taxon>Bacteria</taxon>
        <taxon>Bacillati</taxon>
        <taxon>Actinomycetota</taxon>
        <taxon>Actinomycetes</taxon>
        <taxon>Micromonosporales</taxon>
        <taxon>Micromonosporaceae</taxon>
        <taxon>Actinoplanes</taxon>
    </lineage>
</organism>
<proteinExistence type="predicted"/>
<evidence type="ECO:0000313" key="1">
    <source>
        <dbReference type="EMBL" id="MBB4765732.1"/>
    </source>
</evidence>
<name>A0A7W7I3G1_9ACTN</name>
<accession>A0A7W7I3G1</accession>
<dbReference type="EMBL" id="JACHNH010000001">
    <property type="protein sequence ID" value="MBB4765732.1"/>
    <property type="molecule type" value="Genomic_DNA"/>
</dbReference>
<sequence>MEPVFFADAAELRAWFAEHHADAPELFVGYYKKHTGRPTVQHHQAIEQALCFGWIDSIGRRIDEDRHQVRFTPRRRGSVWSAINVAKIAELTAAGKMHPAGLLAFENRKPERVAAYSYEQPPGVVLDERQTARFKSEEGAWEWFSAQSASYRRAATHWVVSAKREDTRERRLAQLITDSAAGRTVPPLTRR</sequence>
<dbReference type="RefSeq" id="WP_184996747.1">
    <property type="nucleotide sequence ID" value="NZ_BOMK01000098.1"/>
</dbReference>
<dbReference type="Pfam" id="PF13376">
    <property type="entry name" value="OmdA"/>
    <property type="match status" value="1"/>
</dbReference>
<keyword evidence="2" id="KW-1185">Reference proteome</keyword>
<protein>
    <submittedName>
        <fullName evidence="1">Uncharacterized protein YdeI (YjbR/CyaY-like superfamily)</fullName>
    </submittedName>
</protein>